<dbReference type="EMBL" id="BGPR01001485">
    <property type="protein sequence ID" value="GBM55084.1"/>
    <property type="molecule type" value="Genomic_DNA"/>
</dbReference>
<dbReference type="AlphaFoldDB" id="A0A4Y2GSG3"/>
<evidence type="ECO:0000313" key="2">
    <source>
        <dbReference type="Proteomes" id="UP000499080"/>
    </source>
</evidence>
<accession>A0A4Y2GSG3</accession>
<comment type="caution">
    <text evidence="1">The sequence shown here is derived from an EMBL/GenBank/DDBJ whole genome shotgun (WGS) entry which is preliminary data.</text>
</comment>
<keyword evidence="2" id="KW-1185">Reference proteome</keyword>
<gene>
    <name evidence="1" type="ORF">AVEN_55969_1</name>
</gene>
<reference evidence="1 2" key="1">
    <citation type="journal article" date="2019" name="Sci. Rep.">
        <title>Orb-weaving spider Araneus ventricosus genome elucidates the spidroin gene catalogue.</title>
        <authorList>
            <person name="Kono N."/>
            <person name="Nakamura H."/>
            <person name="Ohtoshi R."/>
            <person name="Moran D.A.P."/>
            <person name="Shinohara A."/>
            <person name="Yoshida Y."/>
            <person name="Fujiwara M."/>
            <person name="Mori M."/>
            <person name="Tomita M."/>
            <person name="Arakawa K."/>
        </authorList>
    </citation>
    <scope>NUCLEOTIDE SEQUENCE [LARGE SCALE GENOMIC DNA]</scope>
</reference>
<dbReference type="Proteomes" id="UP000499080">
    <property type="component" value="Unassembled WGS sequence"/>
</dbReference>
<organism evidence="1 2">
    <name type="scientific">Araneus ventricosus</name>
    <name type="common">Orbweaver spider</name>
    <name type="synonym">Epeira ventricosa</name>
    <dbReference type="NCBI Taxonomy" id="182803"/>
    <lineage>
        <taxon>Eukaryota</taxon>
        <taxon>Metazoa</taxon>
        <taxon>Ecdysozoa</taxon>
        <taxon>Arthropoda</taxon>
        <taxon>Chelicerata</taxon>
        <taxon>Arachnida</taxon>
        <taxon>Araneae</taxon>
        <taxon>Araneomorphae</taxon>
        <taxon>Entelegynae</taxon>
        <taxon>Araneoidea</taxon>
        <taxon>Araneidae</taxon>
        <taxon>Araneus</taxon>
    </lineage>
</organism>
<sequence>MRTIPIGTVPIRNRLTVYGTHELLISFSCVYTCEPSGFRIAVKKFVPCPFNRFDSCDGNRQGGGAFCQEVRKKFFHDETTANYGKGAKLIKLLIISCQSPIERVFTSSLEYALFCRFYLTSWKKVRRKRRTSLEHVSMWTTNPLVFPKTPTFRRKRCSNHSRRIKNTVHSCELDARERFENAPMGHHEYADEKLPESVCLFSLSLGYRNGGVAYQTGLSPMSAGYFTIC</sequence>
<protein>
    <submittedName>
        <fullName evidence="1">Uncharacterized protein</fullName>
    </submittedName>
</protein>
<name>A0A4Y2GSG3_ARAVE</name>
<proteinExistence type="predicted"/>
<evidence type="ECO:0000313" key="1">
    <source>
        <dbReference type="EMBL" id="GBM55084.1"/>
    </source>
</evidence>